<proteinExistence type="predicted"/>
<dbReference type="SUPFAM" id="SSF56672">
    <property type="entry name" value="DNA/RNA polymerases"/>
    <property type="match status" value="1"/>
</dbReference>
<evidence type="ECO:0000259" key="7">
    <source>
        <dbReference type="PROSITE" id="PS50994"/>
    </source>
</evidence>
<evidence type="ECO:0000256" key="1">
    <source>
        <dbReference type="ARBA" id="ARBA00022679"/>
    </source>
</evidence>
<dbReference type="GO" id="GO:0016787">
    <property type="term" value="F:hydrolase activity"/>
    <property type="evidence" value="ECO:0007669"/>
    <property type="project" value="UniProtKB-KW"/>
</dbReference>
<evidence type="ECO:0000256" key="5">
    <source>
        <dbReference type="ARBA" id="ARBA00022801"/>
    </source>
</evidence>
<evidence type="ECO:0000256" key="6">
    <source>
        <dbReference type="ARBA" id="ARBA00022918"/>
    </source>
</evidence>
<evidence type="ECO:0000256" key="3">
    <source>
        <dbReference type="ARBA" id="ARBA00022722"/>
    </source>
</evidence>
<keyword evidence="3" id="KW-0540">Nuclease</keyword>
<dbReference type="InterPro" id="IPR001584">
    <property type="entry name" value="Integrase_cat-core"/>
</dbReference>
<dbReference type="CDD" id="cd09274">
    <property type="entry name" value="RNase_HI_RT_Ty3"/>
    <property type="match status" value="1"/>
</dbReference>
<accession>A0A7S3MDV5</accession>
<dbReference type="GO" id="GO:0003676">
    <property type="term" value="F:nucleic acid binding"/>
    <property type="evidence" value="ECO:0007669"/>
    <property type="project" value="InterPro"/>
</dbReference>
<feature type="domain" description="Integrase catalytic" evidence="7">
    <location>
        <begin position="359"/>
        <end position="530"/>
    </location>
</feature>
<dbReference type="GO" id="GO:0003964">
    <property type="term" value="F:RNA-directed DNA polymerase activity"/>
    <property type="evidence" value="ECO:0007669"/>
    <property type="project" value="UniProtKB-KW"/>
</dbReference>
<keyword evidence="5" id="KW-0378">Hydrolase</keyword>
<sequence length="843" mass="95812">MAFNPPKTAKLMASFLGFALYFKSFVEHYATLAAPLYEMTKDDFPWDGREWTAERVQSFRTFQTALANCVGLYYPDYEKDFVLRCDASLEGVGMVLYQIHRETPDSEPVYQVILFASQKFSDQARRWATIEQEAYAVFWAVKTCEFYLRFKPFVLETDHANLQWMEASLVAKIIRWRIYLQGFTFMLRHIAGKKNAVADWLSRNHPAADEAQPADAGASDPGLLAHFLAALAVDPGLLPPSLDRRPSPRTRAAAALAAEQALVAENATAPPTEIDLVEPPSAVDAVPPPVQTVAPRPPAPTPEEILAQVHGGRMGHHGARKTWKSLNEFFPGHHIPYRLVEEFVSSCAICQKDRLGMTDAIQPVYRTLQSGQKRRMVGVDTLTVTPTDKFGNTYIIVIVVHATKLVFLHPAPNKSSEETALALFRFFAQYGVYEYLISDPGSDLMSEVVAHLVKWLGMRHIFSLVDRHESNGVEGSNKSILRHLTALVSDERVADRWSHPSVLLLVQYMLNAQVSNETGLSPFHAHFGTEDNTYLRLPEVSGTADNAQAFVKLLDDDLKTLWTVSRTHQQSLIQKRGGNTDESLQNQYQPGDLVLFQRSTGAPLPSKLTMRFAGPFEVISQNKNDVQCRHLCVKTVHTFHVERLKLFTGGRERAEQVALLDHDQYQVDRILFYRGNPMIRTTMEFFIRYGDGDERWVTWSKDLFDTVQYEEYCRATPPLFPLLYTVKEAQRRIAEINNSDITEVAPGDTVYVDIRARGGATWYNDIGLPNSERIQYVLKCEYTRWAPRQKLRKIFIRSDVTDEEWLVDHYFVRAYGSQREVQPTSMVLVDAQLCVQYPRILPH</sequence>
<dbReference type="GO" id="GO:0004519">
    <property type="term" value="F:endonuclease activity"/>
    <property type="evidence" value="ECO:0007669"/>
    <property type="project" value="UniProtKB-KW"/>
</dbReference>
<dbReference type="PANTHER" id="PTHR37984">
    <property type="entry name" value="PROTEIN CBG26694"/>
    <property type="match status" value="1"/>
</dbReference>
<dbReference type="InterPro" id="IPR050951">
    <property type="entry name" value="Retrovirus_Pol_polyprotein"/>
</dbReference>
<keyword evidence="1" id="KW-0808">Transferase</keyword>
<dbReference type="Gene3D" id="3.10.20.370">
    <property type="match status" value="1"/>
</dbReference>
<evidence type="ECO:0000256" key="2">
    <source>
        <dbReference type="ARBA" id="ARBA00022695"/>
    </source>
</evidence>
<dbReference type="PANTHER" id="PTHR37984:SF5">
    <property type="entry name" value="PROTEIN NYNRIN-LIKE"/>
    <property type="match status" value="1"/>
</dbReference>
<dbReference type="Gene3D" id="3.30.420.10">
    <property type="entry name" value="Ribonuclease H-like superfamily/Ribonuclease H"/>
    <property type="match status" value="1"/>
</dbReference>
<dbReference type="AlphaFoldDB" id="A0A7S3MDV5"/>
<dbReference type="PROSITE" id="PS50994">
    <property type="entry name" value="INTEGRASE"/>
    <property type="match status" value="1"/>
</dbReference>
<dbReference type="InterPro" id="IPR036397">
    <property type="entry name" value="RNaseH_sf"/>
</dbReference>
<dbReference type="GO" id="GO:0015074">
    <property type="term" value="P:DNA integration"/>
    <property type="evidence" value="ECO:0007669"/>
    <property type="project" value="InterPro"/>
</dbReference>
<dbReference type="InterPro" id="IPR012337">
    <property type="entry name" value="RNaseH-like_sf"/>
</dbReference>
<dbReference type="InterPro" id="IPR041373">
    <property type="entry name" value="RT_RNaseH"/>
</dbReference>
<dbReference type="Gene3D" id="1.10.340.70">
    <property type="match status" value="1"/>
</dbReference>
<keyword evidence="4" id="KW-0255">Endonuclease</keyword>
<dbReference type="EMBL" id="HBIC01050094">
    <property type="protein sequence ID" value="CAE0296741.1"/>
    <property type="molecule type" value="Transcribed_RNA"/>
</dbReference>
<reference evidence="8" key="1">
    <citation type="submission" date="2021-01" db="EMBL/GenBank/DDBJ databases">
        <authorList>
            <person name="Corre E."/>
            <person name="Pelletier E."/>
            <person name="Niang G."/>
            <person name="Scheremetjew M."/>
            <person name="Finn R."/>
            <person name="Kale V."/>
            <person name="Holt S."/>
            <person name="Cochrane G."/>
            <person name="Meng A."/>
            <person name="Brown T."/>
            <person name="Cohen L."/>
        </authorList>
    </citation>
    <scope>NUCLEOTIDE SEQUENCE</scope>
    <source>
        <strain evidence="8">CCAP 955/1</strain>
    </source>
</reference>
<organism evidence="8">
    <name type="scientific">Spumella elongata</name>
    <dbReference type="NCBI Taxonomy" id="89044"/>
    <lineage>
        <taxon>Eukaryota</taxon>
        <taxon>Sar</taxon>
        <taxon>Stramenopiles</taxon>
        <taxon>Ochrophyta</taxon>
        <taxon>Chrysophyceae</taxon>
        <taxon>Chromulinales</taxon>
        <taxon>Chromulinaceae</taxon>
        <taxon>Spumella</taxon>
    </lineage>
</organism>
<evidence type="ECO:0000256" key="4">
    <source>
        <dbReference type="ARBA" id="ARBA00022759"/>
    </source>
</evidence>
<dbReference type="Pfam" id="PF17917">
    <property type="entry name" value="RT_RNaseH"/>
    <property type="match status" value="1"/>
</dbReference>
<dbReference type="Gene3D" id="3.30.70.270">
    <property type="match status" value="1"/>
</dbReference>
<gene>
    <name evidence="8" type="ORF">SELO1098_LOCUS25595</name>
</gene>
<dbReference type="SUPFAM" id="SSF53098">
    <property type="entry name" value="Ribonuclease H-like"/>
    <property type="match status" value="1"/>
</dbReference>
<name>A0A7S3MDV5_9STRA</name>
<evidence type="ECO:0000313" key="8">
    <source>
        <dbReference type="EMBL" id="CAE0296741.1"/>
    </source>
</evidence>
<dbReference type="InterPro" id="IPR043502">
    <property type="entry name" value="DNA/RNA_pol_sf"/>
</dbReference>
<protein>
    <recommendedName>
        <fullName evidence="7">Integrase catalytic domain-containing protein</fullName>
    </recommendedName>
</protein>
<dbReference type="InterPro" id="IPR043128">
    <property type="entry name" value="Rev_trsase/Diguanyl_cyclase"/>
</dbReference>
<keyword evidence="6" id="KW-0695">RNA-directed DNA polymerase</keyword>
<keyword evidence="2" id="KW-0548">Nucleotidyltransferase</keyword>